<reference evidence="2" key="1">
    <citation type="journal article" date="2020" name="Microb. Genom.">
        <title>Genetic diversity of clinical and environmental Mucorales isolates obtained from an investigation of mucormycosis cases among solid organ transplant recipients.</title>
        <authorList>
            <person name="Nguyen M.H."/>
            <person name="Kaul D."/>
            <person name="Muto C."/>
            <person name="Cheng S.J."/>
            <person name="Richter R.A."/>
            <person name="Bruno V.M."/>
            <person name="Liu G."/>
            <person name="Beyhan S."/>
            <person name="Sundermann A.J."/>
            <person name="Mounaud S."/>
            <person name="Pasculle A.W."/>
            <person name="Nierman W.C."/>
            <person name="Driscoll E."/>
            <person name="Cumbie R."/>
            <person name="Clancy C.J."/>
            <person name="Dupont C.L."/>
        </authorList>
    </citation>
    <scope>NUCLEOTIDE SEQUENCE</scope>
    <source>
        <strain evidence="2">GL11</strain>
    </source>
</reference>
<dbReference type="GO" id="GO:0015074">
    <property type="term" value="P:DNA integration"/>
    <property type="evidence" value="ECO:0007669"/>
    <property type="project" value="InterPro"/>
</dbReference>
<evidence type="ECO:0000256" key="1">
    <source>
        <dbReference type="ARBA" id="ARBA00023172"/>
    </source>
</evidence>
<dbReference type="GO" id="GO:0006310">
    <property type="term" value="P:DNA recombination"/>
    <property type="evidence" value="ECO:0007669"/>
    <property type="project" value="UniProtKB-KW"/>
</dbReference>
<dbReference type="Gene3D" id="1.10.443.10">
    <property type="entry name" value="Intergrase catalytic core"/>
    <property type="match status" value="1"/>
</dbReference>
<dbReference type="AlphaFoldDB" id="A0A9P7BS92"/>
<dbReference type="PANTHER" id="PTHR35617:SF3">
    <property type="entry name" value="CORE-BINDING (CB) DOMAIN-CONTAINING PROTEIN"/>
    <property type="match status" value="1"/>
</dbReference>
<comment type="caution">
    <text evidence="2">The sequence shown here is derived from an EMBL/GenBank/DDBJ whole genome shotgun (WGS) entry which is preliminary data.</text>
</comment>
<dbReference type="InterPro" id="IPR013762">
    <property type="entry name" value="Integrase-like_cat_sf"/>
</dbReference>
<dbReference type="InterPro" id="IPR011010">
    <property type="entry name" value="DNA_brk_join_enz"/>
</dbReference>
<organism evidence="2 3">
    <name type="scientific">Rhizopus oryzae</name>
    <name type="common">Mucormycosis agent</name>
    <name type="synonym">Rhizopus arrhizus var. delemar</name>
    <dbReference type="NCBI Taxonomy" id="64495"/>
    <lineage>
        <taxon>Eukaryota</taxon>
        <taxon>Fungi</taxon>
        <taxon>Fungi incertae sedis</taxon>
        <taxon>Mucoromycota</taxon>
        <taxon>Mucoromycotina</taxon>
        <taxon>Mucoromycetes</taxon>
        <taxon>Mucorales</taxon>
        <taxon>Mucorineae</taxon>
        <taxon>Rhizopodaceae</taxon>
        <taxon>Rhizopus</taxon>
    </lineage>
</organism>
<dbReference type="SUPFAM" id="SSF56349">
    <property type="entry name" value="DNA breaking-rejoining enzymes"/>
    <property type="match status" value="1"/>
</dbReference>
<evidence type="ECO:0000313" key="3">
    <source>
        <dbReference type="Proteomes" id="UP000716291"/>
    </source>
</evidence>
<dbReference type="Proteomes" id="UP000716291">
    <property type="component" value="Unassembled WGS sequence"/>
</dbReference>
<accession>A0A9P7BS92</accession>
<name>A0A9P7BS92_RHIOR</name>
<dbReference type="EMBL" id="JAANQT010000830">
    <property type="protein sequence ID" value="KAG1308101.1"/>
    <property type="molecule type" value="Genomic_DNA"/>
</dbReference>
<sequence length="268" mass="30086">MNTIKTIRISVLKLHVNPAPFRLHPDVSRLFTELSKNAPTLRTTKPRIDLTPSFQAVQQLSEENVSSLSRKAAFLLAVCAFLCPSDINRILASSIHNVSGSGGITFDIHKPKEKRNSRPIIKTIQIAPHHRKPLLFPVRAVILLNNHPALKSLRSYDTLSVNTKRPERRLSNTTISSWLRRLIRLSTTEMVSLLSVASTIALEKGIPLQDIVTLGNWSSAEVFQRHYNRSHTSSADFTNTLIPVIQVNRSGTEKDDDIFCDTRENPTL</sequence>
<gene>
    <name evidence="2" type="ORF">G6F64_006294</name>
</gene>
<protein>
    <recommendedName>
        <fullName evidence="4">Tyr recombinase domain-containing protein</fullName>
    </recommendedName>
</protein>
<proteinExistence type="predicted"/>
<evidence type="ECO:0008006" key="4">
    <source>
        <dbReference type="Google" id="ProtNLM"/>
    </source>
</evidence>
<keyword evidence="1" id="KW-0233">DNA recombination</keyword>
<evidence type="ECO:0000313" key="2">
    <source>
        <dbReference type="EMBL" id="KAG1308101.1"/>
    </source>
</evidence>
<dbReference type="PANTHER" id="PTHR35617">
    <property type="entry name" value="PHAGE_INTEGRASE DOMAIN-CONTAINING PROTEIN"/>
    <property type="match status" value="1"/>
</dbReference>
<keyword evidence="3" id="KW-1185">Reference proteome</keyword>
<dbReference type="GO" id="GO:0003677">
    <property type="term" value="F:DNA binding"/>
    <property type="evidence" value="ECO:0007669"/>
    <property type="project" value="InterPro"/>
</dbReference>
<dbReference type="OrthoDB" id="5588333at2759"/>